<feature type="domain" description="SLH" evidence="4">
    <location>
        <begin position="1130"/>
        <end position="1193"/>
    </location>
</feature>
<dbReference type="RefSeq" id="WP_319838192.1">
    <property type="nucleotide sequence ID" value="NZ_CP137624.1"/>
</dbReference>
<evidence type="ECO:0000259" key="4">
    <source>
        <dbReference type="PROSITE" id="PS51272"/>
    </source>
</evidence>
<feature type="chain" id="PRO_5046606046" evidence="3">
    <location>
        <begin position="26"/>
        <end position="1214"/>
    </location>
</feature>
<keyword evidence="2 3" id="KW-0732">Signal</keyword>
<evidence type="ECO:0000313" key="6">
    <source>
        <dbReference type="Proteomes" id="UP001322664"/>
    </source>
</evidence>
<dbReference type="NCBIfam" id="TIGR02543">
    <property type="entry name" value="List_Bact_rpt"/>
    <property type="match status" value="2"/>
</dbReference>
<name>A0ABZ0S347_9BACI</name>
<evidence type="ECO:0000256" key="1">
    <source>
        <dbReference type="ARBA" id="ARBA00004196"/>
    </source>
</evidence>
<evidence type="ECO:0000313" key="5">
    <source>
        <dbReference type="EMBL" id="WPK13746.1"/>
    </source>
</evidence>
<reference evidence="5 6" key="1">
    <citation type="submission" date="2023-09" db="EMBL/GenBank/DDBJ databases">
        <authorList>
            <person name="Page C.A."/>
            <person name="Perez-Diaz I.M."/>
        </authorList>
    </citation>
    <scope>NUCLEOTIDE SEQUENCE [LARGE SCALE GENOMIC DNA]</scope>
    <source>
        <strain evidence="5 6">Ll15</strain>
    </source>
</reference>
<dbReference type="InterPro" id="IPR032675">
    <property type="entry name" value="LRR_dom_sf"/>
</dbReference>
<evidence type="ECO:0000256" key="3">
    <source>
        <dbReference type="SAM" id="SignalP"/>
    </source>
</evidence>
<keyword evidence="6" id="KW-1185">Reference proteome</keyword>
<dbReference type="InterPro" id="IPR026906">
    <property type="entry name" value="LRR_5"/>
</dbReference>
<comment type="subcellular location">
    <subcellularLocation>
        <location evidence="1">Cell envelope</location>
    </subcellularLocation>
</comment>
<dbReference type="Gene3D" id="2.60.40.4270">
    <property type="entry name" value="Listeria-Bacteroides repeat domain"/>
    <property type="match status" value="2"/>
</dbReference>
<dbReference type="SUPFAM" id="SSF52058">
    <property type="entry name" value="L domain-like"/>
    <property type="match status" value="1"/>
</dbReference>
<dbReference type="Pfam" id="PF00395">
    <property type="entry name" value="SLH"/>
    <property type="match status" value="3"/>
</dbReference>
<dbReference type="PANTHER" id="PTHR45661:SF3">
    <property type="entry name" value="IG-LIKE DOMAIN-CONTAINING PROTEIN"/>
    <property type="match status" value="1"/>
</dbReference>
<dbReference type="PANTHER" id="PTHR45661">
    <property type="entry name" value="SURFACE ANTIGEN"/>
    <property type="match status" value="1"/>
</dbReference>
<protein>
    <submittedName>
        <fullName evidence="5">Leucine-rich repeat protein</fullName>
    </submittedName>
</protein>
<feature type="domain" description="SLH" evidence="4">
    <location>
        <begin position="1005"/>
        <end position="1065"/>
    </location>
</feature>
<dbReference type="Pfam" id="PF13306">
    <property type="entry name" value="LRR_5"/>
    <property type="match status" value="3"/>
</dbReference>
<dbReference type="Proteomes" id="UP001322664">
    <property type="component" value="Chromosome"/>
</dbReference>
<organism evidence="5 6">
    <name type="scientific">Lysinibacillus louembei</name>
    <dbReference type="NCBI Taxonomy" id="1470088"/>
    <lineage>
        <taxon>Bacteria</taxon>
        <taxon>Bacillati</taxon>
        <taxon>Bacillota</taxon>
        <taxon>Bacilli</taxon>
        <taxon>Bacillales</taxon>
        <taxon>Bacillaceae</taxon>
        <taxon>Lysinibacillus</taxon>
    </lineage>
</organism>
<dbReference type="InterPro" id="IPR042229">
    <property type="entry name" value="Listeria/Bacterioides_rpt_sf"/>
</dbReference>
<sequence>MKKIGLLVLMLLLILFQLPASPAKADNSLFEFDNGTITGYNGVPPTKLLIPDSINGIAVTGIAERAFADKYLTFVHIPFTVEYIGDEAFAGNNLRMVRFDWVEAIIGEGAFDNQEIEGGFGGWFTNPELTNQWNGQAGDFTIYSAMPATYTVSFDANGGSSFSPRALIENSFLEIWERPEKPGLAFEGWYKDQGLTDKLNFLDMITGDMTLYAKWINPFMTVKNSDNALTITGYQGNPPENLVIPEEIDGFNVTRIGNEAFKNANLQSVTLPSTLTWVSEQAFRGNQLSNIVIPDTVSYIGQFAFSDNHLQSVTLPSELDSIAEYVFNNNQLTNMVIPDNITYIGSAAFAGNELTSLTISNSVQFIGSYAFQNNQLTSLIIPDNVREIGMFAFENNNLTSLQLSSGLSKLDFSSFSRNNLTDVTVPNSVTYIDEFAFYDNKLSNVILPDSVTYIGALAFGENQLTGIIIPNSVETIGVGAFKDNKLTNIVIPEKVTVIEDSAFEKNKLASVTMPEGITEIKDLAFSRNELASLEIPSTVTHIGNEAFKRNKLTNLTLPNSIISIGEWAFSDNQLTAVHIPDGITKIEDYTFFNNKLTEVMLPESVTHIGEFAFDSSNLTSLIIPRNVTYIGQGAFMSNKLAKVVFDGAVNTVEFVAFEDQRLSNPKFKGWFTDYALTQQWDETVPQSMTIYSVAPITYTVQFETNGGSPLAAKIIIEGEKLLEIETPTKENFIFAGWYRDSTFQTAWNFATDKITENTTLYAKWTAVPTTNPPVVTSPSGSNSTPSTATEIRVDVVDASNPDAVLVQTVITRETSNGIVKDTVNFTAANAREAIEKLMNQQNKKSRIIIPDEQQQVSETTIGIAKEAAQILVQNQTSMGIDMETVKFDIPATSFANINSDIYFRVVPVKAQATKQQLEQRAKTEEIVKQLTSTTVTLLGQPMTIETNMQNRPVTLTLPLPNDVTQEQLDSLAVYIEHSDGTKEVVRGQIVDFKTGIKGIQFDVTKFSTFTILYAPVEKEETVVENPVSIPYIQGYADGTFRPNASVTRAQMASMLARHLTNNEIPTASPSFKDTAKHGAKDAIEYVKAQGLFQGTTATTFQPNGTITRAQMAAVVVRWMEQQGAELTFDTKSTFTDVKANHWAAEAIAKVHALGIMTGTSQTTFNPEGALTRAQAVKVLNQLFELEVQASERAPLFKDVTSAHWAFDDIQAAAQ</sequence>
<gene>
    <name evidence="5" type="ORF">R6U77_08830</name>
</gene>
<accession>A0ABZ0S347</accession>
<dbReference type="Gene3D" id="3.80.10.10">
    <property type="entry name" value="Ribonuclease Inhibitor"/>
    <property type="match status" value="5"/>
</dbReference>
<dbReference type="InterPro" id="IPR013378">
    <property type="entry name" value="InlB-like_B-rpt"/>
</dbReference>
<proteinExistence type="predicted"/>
<dbReference type="InterPro" id="IPR053139">
    <property type="entry name" value="Surface_bspA-like"/>
</dbReference>
<dbReference type="InterPro" id="IPR001119">
    <property type="entry name" value="SLH_dom"/>
</dbReference>
<dbReference type="EMBL" id="CP137624">
    <property type="protein sequence ID" value="WPK13746.1"/>
    <property type="molecule type" value="Genomic_DNA"/>
</dbReference>
<dbReference type="Pfam" id="PF09479">
    <property type="entry name" value="Flg_new"/>
    <property type="match status" value="2"/>
</dbReference>
<feature type="signal peptide" evidence="3">
    <location>
        <begin position="1"/>
        <end position="25"/>
    </location>
</feature>
<dbReference type="PROSITE" id="PS51272">
    <property type="entry name" value="SLH"/>
    <property type="match status" value="3"/>
</dbReference>
<evidence type="ECO:0000256" key="2">
    <source>
        <dbReference type="ARBA" id="ARBA00022729"/>
    </source>
</evidence>
<feature type="domain" description="SLH" evidence="4">
    <location>
        <begin position="1066"/>
        <end position="1129"/>
    </location>
</feature>